<reference evidence="1 2" key="1">
    <citation type="submission" date="2020-10" db="EMBL/GenBank/DDBJ databases">
        <title>Sequencing the genomes of 1000 actinobacteria strains.</title>
        <authorList>
            <person name="Klenk H.-P."/>
        </authorList>
    </citation>
    <scope>NUCLEOTIDE SEQUENCE [LARGE SCALE GENOMIC DNA]</scope>
    <source>
        <strain evidence="1 2">DSM 46744</strain>
    </source>
</reference>
<dbReference type="Proteomes" id="UP000627838">
    <property type="component" value="Unassembled WGS sequence"/>
</dbReference>
<dbReference type="EMBL" id="JADBDZ010000001">
    <property type="protein sequence ID" value="MBE1530190.1"/>
    <property type="molecule type" value="Genomic_DNA"/>
</dbReference>
<accession>A0ABR9JJ60</accession>
<name>A0ABR9JJ60_9ACTN</name>
<proteinExistence type="predicted"/>
<evidence type="ECO:0000313" key="1">
    <source>
        <dbReference type="EMBL" id="MBE1530190.1"/>
    </source>
</evidence>
<organism evidence="1 2">
    <name type="scientific">Actinomadura algeriensis</name>
    <dbReference type="NCBI Taxonomy" id="1679523"/>
    <lineage>
        <taxon>Bacteria</taxon>
        <taxon>Bacillati</taxon>
        <taxon>Actinomycetota</taxon>
        <taxon>Actinomycetes</taxon>
        <taxon>Streptosporangiales</taxon>
        <taxon>Thermomonosporaceae</taxon>
        <taxon>Actinomadura</taxon>
    </lineage>
</organism>
<comment type="caution">
    <text evidence="1">The sequence shown here is derived from an EMBL/GenBank/DDBJ whole genome shotgun (WGS) entry which is preliminary data.</text>
</comment>
<keyword evidence="2" id="KW-1185">Reference proteome</keyword>
<evidence type="ECO:0000313" key="2">
    <source>
        <dbReference type="Proteomes" id="UP000627838"/>
    </source>
</evidence>
<sequence length="274" mass="31630">MSDPLWSDRSTWLRGDDLESYRVTSDGLCWWCQSAAATTREHKFKRTDLDQMWGDSAYLLWGSSGDNRTIWDSESFGRLSKIRGAKSDVAKFKPSMCLTCNGKRSQPFDDSYVTFSRYVWQYMDTLWKAGNINMSEVYGNEWKSRVLELAKYFAKHSACSMVDADFKVPQSIIEFLNGNTDRLEDMHIVIFKDPQIRHYRRQMRAVGVAAGGLHIEPAVGTVSPSRKCLTAYSSAYLLDFIGVKYYWKEGAKASDSFYLHQKPHIYRREKLPLI</sequence>
<dbReference type="RefSeq" id="WP_192757239.1">
    <property type="nucleotide sequence ID" value="NZ_JADBDZ010000001.1"/>
</dbReference>
<protein>
    <submittedName>
        <fullName evidence="1">Uncharacterized protein</fullName>
    </submittedName>
</protein>
<gene>
    <name evidence="1" type="ORF">H4W34_000023</name>
</gene>